<sequence>MCSSWGGGLLAAHFAPFAFSFPNQGLTESLRGRGLQRGREPLPFHTELEEYILSESGVVFRGDYRSISGMRWEFGQFQEGILDPCLSILDQSIDHRKEPDTDLRRHNDPKYVGRVSTMTKRIRQHKGVLEGNWSGYYYDGVSPSSWSGSVKILRQWKSSGFQPVRYGQCWVFAGVLTTVLRCLGFPARMISNFSSGHDTNTNLRLDTYYRPDGSCLLQRDSFLNFHCLFLYNGWQILDATPQEQSSGVFQCGPASLVAIKEGDVDLNYECPFIFGEVNADIVTWTYDTDKQKWKKAYEDTRSVGKKISTKALGSFTRLDVTDTYKYSEGSSEERETFQKARDKLDMSSMAMSAMARPTMAMPAMDIPTLLPDPPKPRVTGKFEVKSRPEVGQDVELVLQLTNLAPAASTLTANMNAWTIVYTGKPIHEVWKDSLALTLGPQEEKAFPIKISYADYQKHLTTDNVIQATAVCQVKEGADTVVLQNISLENPTVTLKASHQESVSAGSYNIIIIIIKLYL</sequence>
<keyword evidence="1" id="KW-0732">Signal</keyword>
<dbReference type="AlphaFoldDB" id="H9GRS0"/>
<dbReference type="Pfam" id="PF00927">
    <property type="entry name" value="Transglut_C"/>
    <property type="match status" value="1"/>
</dbReference>
<dbReference type="FunFam" id="3.90.260.10:FF:000002">
    <property type="entry name" value="Erythrocyte membrane protein band 4.2"/>
    <property type="match status" value="1"/>
</dbReference>
<protein>
    <recommendedName>
        <fullName evidence="2">Transglutaminase-like domain-containing protein</fullName>
    </recommendedName>
</protein>
<dbReference type="GO" id="GO:0003810">
    <property type="term" value="F:protein-glutamine gamma-glutamyltransferase activity"/>
    <property type="evidence" value="ECO:0000318"/>
    <property type="project" value="GO_Central"/>
</dbReference>
<evidence type="ECO:0000313" key="4">
    <source>
        <dbReference type="Proteomes" id="UP000001646"/>
    </source>
</evidence>
<evidence type="ECO:0000259" key="2">
    <source>
        <dbReference type="SMART" id="SM00460"/>
    </source>
</evidence>
<reference evidence="3" key="3">
    <citation type="submission" date="2025-09" db="UniProtKB">
        <authorList>
            <consortium name="Ensembl"/>
        </authorList>
    </citation>
    <scope>IDENTIFICATION</scope>
</reference>
<dbReference type="Gene3D" id="3.90.260.10">
    <property type="entry name" value="Transglutaminase-like"/>
    <property type="match status" value="1"/>
</dbReference>
<feature type="chain" id="PRO_5032550019" description="Transglutaminase-like domain-containing protein" evidence="1">
    <location>
        <begin position="21"/>
        <end position="518"/>
    </location>
</feature>
<dbReference type="SUPFAM" id="SSF49309">
    <property type="entry name" value="Transglutaminase, two C-terminal domains"/>
    <property type="match status" value="1"/>
</dbReference>
<proteinExistence type="predicted"/>
<dbReference type="InterPro" id="IPR036238">
    <property type="entry name" value="Transglutaminase_C_sf"/>
</dbReference>
<dbReference type="Bgee" id="ENSACAG00000022700">
    <property type="expression patterns" value="Expressed in dewlap and 1 other cell type or tissue"/>
</dbReference>
<reference evidence="3" key="2">
    <citation type="submission" date="2025-08" db="UniProtKB">
        <authorList>
            <consortium name="Ensembl"/>
        </authorList>
    </citation>
    <scope>IDENTIFICATION</scope>
</reference>
<dbReference type="InterPro" id="IPR002931">
    <property type="entry name" value="Transglutaminase-like"/>
</dbReference>
<dbReference type="Pfam" id="PF01841">
    <property type="entry name" value="Transglut_core"/>
    <property type="match status" value="1"/>
</dbReference>
<dbReference type="Ensembl" id="ENSACAT00000026497.2">
    <property type="protein sequence ID" value="ENSACAP00000018968.2"/>
    <property type="gene ID" value="ENSACAG00000022700.3"/>
</dbReference>
<dbReference type="SMART" id="SM00460">
    <property type="entry name" value="TGc"/>
    <property type="match status" value="1"/>
</dbReference>
<evidence type="ECO:0000256" key="1">
    <source>
        <dbReference type="SAM" id="SignalP"/>
    </source>
</evidence>
<dbReference type="PANTHER" id="PTHR11590:SF36">
    <property type="entry name" value="PROTEIN-GLUTAMINE GAMMA-GLUTAMYLTRANSFERASE E"/>
    <property type="match status" value="1"/>
</dbReference>
<evidence type="ECO:0000313" key="3">
    <source>
        <dbReference type="Ensembl" id="ENSACAP00000018968.2"/>
    </source>
</evidence>
<dbReference type="InterPro" id="IPR050779">
    <property type="entry name" value="Transglutaminase"/>
</dbReference>
<dbReference type="InterPro" id="IPR013783">
    <property type="entry name" value="Ig-like_fold"/>
</dbReference>
<name>H9GRS0_ANOCA</name>
<dbReference type="GeneTree" id="ENSGT01050000244866"/>
<dbReference type="HOGENOM" id="CLU_013435_2_2_1"/>
<dbReference type="InParanoid" id="H9GRS0"/>
<feature type="domain" description="Transglutaminase-like" evidence="2">
    <location>
        <begin position="161"/>
        <end position="241"/>
    </location>
</feature>
<dbReference type="eggNOG" id="ENOG502QUPB">
    <property type="taxonomic scope" value="Eukaryota"/>
</dbReference>
<reference evidence="3" key="1">
    <citation type="submission" date="2009-12" db="EMBL/GenBank/DDBJ databases">
        <title>The Genome Sequence of Anolis carolinensis (Green Anole Lizard).</title>
        <authorList>
            <consortium name="The Genome Sequencing Platform"/>
            <person name="Di Palma F."/>
            <person name="Alfoldi J."/>
            <person name="Heiman D."/>
            <person name="Young S."/>
            <person name="Grabherr M."/>
            <person name="Johnson J."/>
            <person name="Lander E.S."/>
            <person name="Lindblad-Toh K."/>
        </authorList>
    </citation>
    <scope>NUCLEOTIDE SEQUENCE [LARGE SCALE GENOMIC DNA]</scope>
    <source>
        <strain evidence="3">JBL SC #1</strain>
    </source>
</reference>
<dbReference type="InterPro" id="IPR036985">
    <property type="entry name" value="Transglutaminase-like_sf"/>
</dbReference>
<dbReference type="PANTHER" id="PTHR11590">
    <property type="entry name" value="PROTEIN-GLUTAMINE GAMMA-GLUTAMYLTRANSFERASE"/>
    <property type="match status" value="1"/>
</dbReference>
<feature type="signal peptide" evidence="1">
    <location>
        <begin position="1"/>
        <end position="20"/>
    </location>
</feature>
<dbReference type="Proteomes" id="UP000001646">
    <property type="component" value="Unplaced"/>
</dbReference>
<dbReference type="GO" id="GO:0030216">
    <property type="term" value="P:keratinocyte differentiation"/>
    <property type="evidence" value="ECO:0000318"/>
    <property type="project" value="GO_Central"/>
</dbReference>
<dbReference type="FunFam" id="2.60.40.10:FF:000171">
    <property type="entry name" value="protein-glutamine gamma-glutamyltransferase 6"/>
    <property type="match status" value="1"/>
</dbReference>
<dbReference type="InterPro" id="IPR038765">
    <property type="entry name" value="Papain-like_cys_pep_sf"/>
</dbReference>
<dbReference type="Gene3D" id="2.60.40.10">
    <property type="entry name" value="Immunoglobulins"/>
    <property type="match status" value="1"/>
</dbReference>
<dbReference type="InterPro" id="IPR008958">
    <property type="entry name" value="Transglutaminase_C"/>
</dbReference>
<keyword evidence="4" id="KW-1185">Reference proteome</keyword>
<dbReference type="InterPro" id="IPR013808">
    <property type="entry name" value="Transglutaminase_AS"/>
</dbReference>
<dbReference type="PROSITE" id="PS00547">
    <property type="entry name" value="TRANSGLUTAMINASES"/>
    <property type="match status" value="1"/>
</dbReference>
<organism evidence="3 4">
    <name type="scientific">Anolis carolinensis</name>
    <name type="common">Green anole</name>
    <name type="synonym">American chameleon</name>
    <dbReference type="NCBI Taxonomy" id="28377"/>
    <lineage>
        <taxon>Eukaryota</taxon>
        <taxon>Metazoa</taxon>
        <taxon>Chordata</taxon>
        <taxon>Craniata</taxon>
        <taxon>Vertebrata</taxon>
        <taxon>Euteleostomi</taxon>
        <taxon>Lepidosauria</taxon>
        <taxon>Squamata</taxon>
        <taxon>Bifurcata</taxon>
        <taxon>Unidentata</taxon>
        <taxon>Episquamata</taxon>
        <taxon>Toxicofera</taxon>
        <taxon>Iguania</taxon>
        <taxon>Dactyloidae</taxon>
        <taxon>Anolis</taxon>
    </lineage>
</organism>
<accession>H9GRS0</accession>
<dbReference type="SUPFAM" id="SSF54001">
    <property type="entry name" value="Cysteine proteinases"/>
    <property type="match status" value="1"/>
</dbReference>